<feature type="compositionally biased region" description="Low complexity" evidence="1">
    <location>
        <begin position="336"/>
        <end position="345"/>
    </location>
</feature>
<feature type="compositionally biased region" description="Low complexity" evidence="1">
    <location>
        <begin position="176"/>
        <end position="199"/>
    </location>
</feature>
<feature type="compositionally biased region" description="Polar residues" evidence="1">
    <location>
        <begin position="292"/>
        <end position="305"/>
    </location>
</feature>
<sequence length="415" mass="43891">MELEKPVSGTEGGGVGGYGLPRIPPGPGQAAQQDPKSQPQQSLQPGSMPLSYQPNPRGGQPQYYQARPQQRLQNNAPRMGPGMQGTAVFAALPSSNMFQQTSLVSGQVPTSILIPPVQYHMAARHHPQASGQGGTNQQQNYFQLPGYMAAPQMTGPPPFSNYGPVYMQQPIRSQFQTPNSTQNQVPQQQPAPQQSSVQQLYVEQVGGGGPQVTMPSMSGGPGGPNGTPHIMGPQAPNSISLVQNPGAIPSGAAMMPNPQASKKIRKFAIPIIDPDSGQNVLLDEDKEGVSHSADSSASHTPQPQVSKEHDDIKAKLVVGEFAFKVAAVAFVPEPPSNAAASAATPSAPPHIEERLNGPVDHSHENELVKEPSPAPLTVASPQQSAPQMSAQQQQQQHPTLKSAAYLGIFCQFINQ</sequence>
<feature type="compositionally biased region" description="Polar residues" evidence="1">
    <location>
        <begin position="34"/>
        <end position="54"/>
    </location>
</feature>
<feature type="region of interest" description="Disordered" evidence="1">
    <location>
        <begin position="1"/>
        <end position="64"/>
    </location>
</feature>
<feature type="compositionally biased region" description="Gly residues" evidence="1">
    <location>
        <begin position="10"/>
        <end position="19"/>
    </location>
</feature>
<reference evidence="2" key="1">
    <citation type="journal article" date="2016" name="Gigascience">
        <title>De novo construction of an expanded transcriptome assembly for the western tarnished plant bug, Lygus hesperus.</title>
        <authorList>
            <person name="Tassone E.E."/>
            <person name="Geib S.M."/>
            <person name="Hall B."/>
            <person name="Fabrick J.A."/>
            <person name="Brent C.S."/>
            <person name="Hull J.J."/>
        </authorList>
    </citation>
    <scope>NUCLEOTIDE SEQUENCE</scope>
</reference>
<feature type="region of interest" description="Disordered" evidence="1">
    <location>
        <begin position="176"/>
        <end position="239"/>
    </location>
</feature>
<evidence type="ECO:0000256" key="1">
    <source>
        <dbReference type="SAM" id="MobiDB-lite"/>
    </source>
</evidence>
<dbReference type="EMBL" id="GDHC01000674">
    <property type="protein sequence ID" value="JAQ17955.1"/>
    <property type="molecule type" value="Transcribed_RNA"/>
</dbReference>
<feature type="region of interest" description="Disordered" evidence="1">
    <location>
        <begin position="286"/>
        <end position="309"/>
    </location>
</feature>
<evidence type="ECO:0000313" key="2">
    <source>
        <dbReference type="EMBL" id="JAQ17955.1"/>
    </source>
</evidence>
<gene>
    <name evidence="2" type="ORF">g.51694</name>
</gene>
<name>A0A146MFI6_LYGHE</name>
<proteinExistence type="predicted"/>
<dbReference type="AlphaFoldDB" id="A0A146MFI6"/>
<accession>A0A146MFI6</accession>
<feature type="compositionally biased region" description="Basic and acidic residues" evidence="1">
    <location>
        <begin position="350"/>
        <end position="369"/>
    </location>
</feature>
<protein>
    <submittedName>
        <fullName evidence="2">Uncharacterized protein</fullName>
    </submittedName>
</protein>
<organism evidence="2">
    <name type="scientific">Lygus hesperus</name>
    <name type="common">Western plant bug</name>
    <dbReference type="NCBI Taxonomy" id="30085"/>
    <lineage>
        <taxon>Eukaryota</taxon>
        <taxon>Metazoa</taxon>
        <taxon>Ecdysozoa</taxon>
        <taxon>Arthropoda</taxon>
        <taxon>Hexapoda</taxon>
        <taxon>Insecta</taxon>
        <taxon>Pterygota</taxon>
        <taxon>Neoptera</taxon>
        <taxon>Paraneoptera</taxon>
        <taxon>Hemiptera</taxon>
        <taxon>Heteroptera</taxon>
        <taxon>Panheteroptera</taxon>
        <taxon>Cimicomorpha</taxon>
        <taxon>Miridae</taxon>
        <taxon>Mirini</taxon>
        <taxon>Lygus</taxon>
    </lineage>
</organism>
<feature type="region of interest" description="Disordered" evidence="1">
    <location>
        <begin position="336"/>
        <end position="396"/>
    </location>
</feature>
<feature type="compositionally biased region" description="Low complexity" evidence="1">
    <location>
        <begin position="379"/>
        <end position="396"/>
    </location>
</feature>